<evidence type="ECO:0000256" key="1">
    <source>
        <dbReference type="SAM" id="SignalP"/>
    </source>
</evidence>
<feature type="signal peptide" evidence="1">
    <location>
        <begin position="1"/>
        <end position="19"/>
    </location>
</feature>
<organism evidence="2">
    <name type="scientific">Anthonomus grandis</name>
    <name type="common">Mexican cotton boll weevil</name>
    <name type="synonym">Anthonomus thurberiae</name>
    <dbReference type="NCBI Taxonomy" id="7044"/>
    <lineage>
        <taxon>Eukaryota</taxon>
        <taxon>Metazoa</taxon>
        <taxon>Ecdysozoa</taxon>
        <taxon>Arthropoda</taxon>
        <taxon>Hexapoda</taxon>
        <taxon>Insecta</taxon>
        <taxon>Pterygota</taxon>
        <taxon>Neoptera</taxon>
        <taxon>Endopterygota</taxon>
        <taxon>Coleoptera</taxon>
        <taxon>Polyphaga</taxon>
        <taxon>Cucujiformia</taxon>
        <taxon>Curculionidae</taxon>
        <taxon>Curculioninae</taxon>
        <taxon>Anthonomini</taxon>
        <taxon>Anthonomus</taxon>
    </lineage>
</organism>
<dbReference type="SUPFAM" id="SSF100910">
    <property type="entry name" value="Chemosensory protein Csp2"/>
    <property type="match status" value="1"/>
</dbReference>
<dbReference type="InterPro" id="IPR005055">
    <property type="entry name" value="A10/PebIII"/>
</dbReference>
<feature type="chain" id="PRO_5015125030" evidence="1">
    <location>
        <begin position="20"/>
        <end position="136"/>
    </location>
</feature>
<dbReference type="Gene3D" id="1.10.2080.10">
    <property type="entry name" value="Insect odorant-binding protein A10/Ejaculatory bulb-specific protein 3"/>
    <property type="match status" value="1"/>
</dbReference>
<reference evidence="2" key="1">
    <citation type="submission" date="2017-03" db="EMBL/GenBank/DDBJ databases">
        <title>Hypothetical protein related to olfaction in boll weevil.</title>
        <authorList>
            <person name="Pires Paula D."/>
            <person name="C Togawa R."/>
        </authorList>
    </citation>
    <scope>NUCLEOTIDE SEQUENCE</scope>
</reference>
<protein>
    <submittedName>
        <fullName evidence="2">Putative chemosensory protein 1</fullName>
    </submittedName>
</protein>
<keyword evidence="1" id="KW-0732">Signal</keyword>
<proteinExistence type="evidence at transcript level"/>
<evidence type="ECO:0000313" key="2">
    <source>
        <dbReference type="EMBL" id="AVI04873.1"/>
    </source>
</evidence>
<sequence length="136" mass="15632">MFLKHLIYLFFCVLFGAAALSITRFKRATTTYTTKYDNIDIDTILASNRLLRNYVNCLLDKGPCTSEGKELKKYLPDAIASECSKCSPAQKKIAGKVLSSLLLKHRDDWNKLTTKYDPEGKLQKKYFVEDEDYLVF</sequence>
<dbReference type="PANTHER" id="PTHR11257">
    <property type="entry name" value="CHEMOSENSORY PROTEIN-RELATED"/>
    <property type="match status" value="1"/>
</dbReference>
<dbReference type="InterPro" id="IPR036682">
    <property type="entry name" value="OS_D_A10/PebIII_sf"/>
</dbReference>
<dbReference type="EMBL" id="KY826445">
    <property type="protein sequence ID" value="AVI04873.1"/>
    <property type="molecule type" value="mRNA"/>
</dbReference>
<dbReference type="PANTHER" id="PTHR11257:SF12">
    <property type="entry name" value="EJACULATORY BULB-SPECIFIC PROTEIN 3-RELATED"/>
    <property type="match status" value="1"/>
</dbReference>
<name>A0A2P9JZD4_ANTGR</name>
<accession>A0A2P9JZD4</accession>
<dbReference type="Pfam" id="PF03392">
    <property type="entry name" value="OS-D"/>
    <property type="match status" value="1"/>
</dbReference>
<dbReference type="AlphaFoldDB" id="A0A2P9JZD4"/>